<proteinExistence type="predicted"/>
<evidence type="ECO:0000313" key="2">
    <source>
        <dbReference type="EMBL" id="PWR70937.1"/>
    </source>
</evidence>
<dbReference type="EMBL" id="QGMY01000009">
    <property type="protein sequence ID" value="PWR70937.1"/>
    <property type="molecule type" value="Genomic_DNA"/>
</dbReference>
<keyword evidence="3" id="KW-1185">Reference proteome</keyword>
<evidence type="ECO:0000313" key="3">
    <source>
        <dbReference type="Proteomes" id="UP000245657"/>
    </source>
</evidence>
<dbReference type="GO" id="GO:0005524">
    <property type="term" value="F:ATP binding"/>
    <property type="evidence" value="ECO:0007669"/>
    <property type="project" value="InterPro"/>
</dbReference>
<comment type="caution">
    <text evidence="2">The sequence shown here is derived from an EMBL/GenBank/DDBJ whole genome shotgun (WGS) entry which is preliminary data.</text>
</comment>
<dbReference type="PANTHER" id="PTHR37806:SF1">
    <property type="entry name" value="PEPTIDASE C39-LIKE DOMAIN-CONTAINING PROTEIN"/>
    <property type="match status" value="1"/>
</dbReference>
<dbReference type="AlphaFoldDB" id="A0A2V2N406"/>
<dbReference type="GO" id="GO:0016020">
    <property type="term" value="C:membrane"/>
    <property type="evidence" value="ECO:0007669"/>
    <property type="project" value="InterPro"/>
</dbReference>
<protein>
    <recommendedName>
        <fullName evidence="1">Peptidase C39 domain-containing protein</fullName>
    </recommendedName>
</protein>
<dbReference type="PROSITE" id="PS50990">
    <property type="entry name" value="PEPTIDASE_C39"/>
    <property type="match status" value="1"/>
</dbReference>
<reference evidence="2 3" key="1">
    <citation type="submission" date="2018-05" db="EMBL/GenBank/DDBJ databases">
        <title>Draft genome of Methanospirillum lacunae Ki8-1.</title>
        <authorList>
            <person name="Dueholm M.S."/>
            <person name="Nielsen P.H."/>
            <person name="Bakmann L.F."/>
            <person name="Otzen D.E."/>
        </authorList>
    </citation>
    <scope>NUCLEOTIDE SEQUENCE [LARGE SCALE GENOMIC DNA]</scope>
    <source>
        <strain evidence="2 3">Ki8-1</strain>
    </source>
</reference>
<name>A0A2V2N406_9EURY</name>
<gene>
    <name evidence="2" type="ORF">DK846_13195</name>
</gene>
<dbReference type="Gene3D" id="3.90.70.10">
    <property type="entry name" value="Cysteine proteinases"/>
    <property type="match status" value="1"/>
</dbReference>
<dbReference type="InterPro" id="IPR039564">
    <property type="entry name" value="Peptidase_C39-like"/>
</dbReference>
<evidence type="ECO:0000259" key="1">
    <source>
        <dbReference type="PROSITE" id="PS50990"/>
    </source>
</evidence>
<dbReference type="InterPro" id="IPR005074">
    <property type="entry name" value="Peptidase_C39"/>
</dbReference>
<accession>A0A2V2N406</accession>
<feature type="domain" description="Peptidase C39" evidence="1">
    <location>
        <begin position="35"/>
        <end position="185"/>
    </location>
</feature>
<dbReference type="Pfam" id="PF13529">
    <property type="entry name" value="Peptidase_C39_2"/>
    <property type="match status" value="1"/>
</dbReference>
<dbReference type="PANTHER" id="PTHR37806">
    <property type="entry name" value="LMO0724 PROTEIN"/>
    <property type="match status" value="1"/>
</dbReference>
<dbReference type="GO" id="GO:0008233">
    <property type="term" value="F:peptidase activity"/>
    <property type="evidence" value="ECO:0007669"/>
    <property type="project" value="InterPro"/>
</dbReference>
<dbReference type="GO" id="GO:0006508">
    <property type="term" value="P:proteolysis"/>
    <property type="evidence" value="ECO:0007669"/>
    <property type="project" value="InterPro"/>
</dbReference>
<dbReference type="Proteomes" id="UP000245657">
    <property type="component" value="Unassembled WGS sequence"/>
</dbReference>
<organism evidence="2 3">
    <name type="scientific">Methanospirillum lacunae</name>
    <dbReference type="NCBI Taxonomy" id="668570"/>
    <lineage>
        <taxon>Archaea</taxon>
        <taxon>Methanobacteriati</taxon>
        <taxon>Methanobacteriota</taxon>
        <taxon>Stenosarchaea group</taxon>
        <taxon>Methanomicrobia</taxon>
        <taxon>Methanomicrobiales</taxon>
        <taxon>Methanospirillaceae</taxon>
        <taxon>Methanospirillum</taxon>
    </lineage>
</organism>
<sequence length="216" mass="24573">MRSMPVNFPCCPAYEGADTPEPDTIILNSVPEVIQSTRYSCGASSLQAVLRYWGVCIEERELMDQLETSKDQGTAPEKIVQVAISYGLEASLQEQTTIDDLKKYIETRIPVIIIAQAWNGYENDGIWVKIRPERWEEVWGDGHYMVVIGVDCRNVYFEDPALLGTRGVIPIDEFLSRWHFSREGETPDEQMRIYIHPAIIISGSKPASHSEYTWIS</sequence>